<dbReference type="InterPro" id="IPR036250">
    <property type="entry name" value="AcylCo_DH-like_C"/>
</dbReference>
<dbReference type="PANTHER" id="PTHR48083">
    <property type="entry name" value="MEDIUM-CHAIN SPECIFIC ACYL-COA DEHYDROGENASE, MITOCHONDRIAL-RELATED"/>
    <property type="match status" value="1"/>
</dbReference>
<dbReference type="Proteomes" id="UP000244892">
    <property type="component" value="Chromosome"/>
</dbReference>
<accession>A0A2U8FUX0</accession>
<feature type="domain" description="Acyl-CoA dehydrogenase/oxidase N-terminal" evidence="12">
    <location>
        <begin position="12"/>
        <end position="123"/>
    </location>
</feature>
<dbReference type="InterPro" id="IPR046373">
    <property type="entry name" value="Acyl-CoA_Oxase/DH_mid-dom_sf"/>
</dbReference>
<dbReference type="GO" id="GO:0003995">
    <property type="term" value="F:acyl-CoA dehydrogenase activity"/>
    <property type="evidence" value="ECO:0007669"/>
    <property type="project" value="InterPro"/>
</dbReference>
<evidence type="ECO:0000313" key="14">
    <source>
        <dbReference type="Proteomes" id="UP000244892"/>
    </source>
</evidence>
<dbReference type="GO" id="GO:0005737">
    <property type="term" value="C:cytoplasm"/>
    <property type="evidence" value="ECO:0007669"/>
    <property type="project" value="TreeGrafter"/>
</dbReference>
<dbReference type="InterPro" id="IPR050741">
    <property type="entry name" value="Acyl-CoA_dehydrogenase"/>
</dbReference>
<comment type="pathway">
    <text evidence="2">Siderophore biosynthesis; mycobactin biosynthesis.</text>
</comment>
<comment type="function">
    <text evidence="7">Catalyzes the dehydrogenation at the alpha-beta position of ACP-bound acyl chains. This results in the introduction of a double bond in the lipidic chain, which is further transferred to the epsilon-amino group of lysine residue in the mycobactin core by MbtK.</text>
</comment>
<evidence type="ECO:0000256" key="4">
    <source>
        <dbReference type="ARBA" id="ARBA00022630"/>
    </source>
</evidence>
<dbReference type="Pfam" id="PF02770">
    <property type="entry name" value="Acyl-CoA_dh_M"/>
    <property type="match status" value="1"/>
</dbReference>
<evidence type="ECO:0000256" key="9">
    <source>
        <dbReference type="ARBA" id="ARBA00042660"/>
    </source>
</evidence>
<evidence type="ECO:0000256" key="2">
    <source>
        <dbReference type="ARBA" id="ARBA00005102"/>
    </source>
</evidence>
<dbReference type="InterPro" id="IPR009075">
    <property type="entry name" value="AcylCo_DH/oxidase_C"/>
</dbReference>
<protein>
    <recommendedName>
        <fullName evidence="8">Acyl-[acyl-carrier-protein] dehydrogenase MbtN</fullName>
    </recommendedName>
    <alternativeName>
        <fullName evidence="9">Mycobactin synthase protein N</fullName>
    </alternativeName>
</protein>
<evidence type="ECO:0000256" key="8">
    <source>
        <dbReference type="ARBA" id="ARBA00040394"/>
    </source>
</evidence>
<dbReference type="PANTHER" id="PTHR48083:SF20">
    <property type="entry name" value="LONG-CHAIN SPECIFIC ACYL-COA DEHYDROGENASE, MITOCHONDRIAL"/>
    <property type="match status" value="1"/>
</dbReference>
<dbReference type="KEGG" id="aon:DEH84_16675"/>
<feature type="domain" description="Acyl-CoA dehydrogenase/oxidase C-terminal" evidence="10">
    <location>
        <begin position="236"/>
        <end position="382"/>
    </location>
</feature>
<dbReference type="Gene3D" id="2.40.110.10">
    <property type="entry name" value="Butyryl-CoA Dehydrogenase, subunit A, domain 2"/>
    <property type="match status" value="1"/>
</dbReference>
<dbReference type="InterPro" id="IPR009100">
    <property type="entry name" value="AcylCoA_DH/oxidase_NM_dom_sf"/>
</dbReference>
<dbReference type="FunFam" id="1.20.140.10:FF:000001">
    <property type="entry name" value="Acyl-CoA dehydrogenase"/>
    <property type="match status" value="1"/>
</dbReference>
<dbReference type="InterPro" id="IPR006091">
    <property type="entry name" value="Acyl-CoA_Oxase/DH_mid-dom"/>
</dbReference>
<dbReference type="AlphaFoldDB" id="A0A2U8FUX0"/>
<dbReference type="SUPFAM" id="SSF56645">
    <property type="entry name" value="Acyl-CoA dehydrogenase NM domain-like"/>
    <property type="match status" value="1"/>
</dbReference>
<dbReference type="PROSITE" id="PS00073">
    <property type="entry name" value="ACYL_COA_DH_2"/>
    <property type="match status" value="1"/>
</dbReference>
<reference evidence="13 14" key="1">
    <citation type="submission" date="2018-05" db="EMBL/GenBank/DDBJ databases">
        <title>complete genome sequence of Aquabacterium olei NBRC 110486.</title>
        <authorList>
            <person name="Tang B."/>
            <person name="Chang J."/>
            <person name="Zhang L."/>
            <person name="Yang H."/>
        </authorList>
    </citation>
    <scope>NUCLEOTIDE SEQUENCE [LARGE SCALE GENOMIC DNA]</scope>
    <source>
        <strain evidence="13 14">NBRC 110486</strain>
    </source>
</reference>
<proteinExistence type="inferred from homology"/>
<keyword evidence="4" id="KW-0285">Flavoprotein</keyword>
<evidence type="ECO:0000256" key="7">
    <source>
        <dbReference type="ARBA" id="ARBA00037085"/>
    </source>
</evidence>
<feature type="domain" description="Acyl-CoA oxidase/dehydrogenase middle" evidence="11">
    <location>
        <begin position="127"/>
        <end position="223"/>
    </location>
</feature>
<keyword evidence="14" id="KW-1185">Reference proteome</keyword>
<keyword evidence="5" id="KW-0274">FAD</keyword>
<dbReference type="InterPro" id="IPR037069">
    <property type="entry name" value="AcylCoA_DH/ox_N_sf"/>
</dbReference>
<dbReference type="InterPro" id="IPR006089">
    <property type="entry name" value="Acyl-CoA_DH_CS"/>
</dbReference>
<keyword evidence="6" id="KW-0560">Oxidoreductase</keyword>
<dbReference type="Gene3D" id="1.10.540.10">
    <property type="entry name" value="Acyl-CoA dehydrogenase/oxidase, N-terminal domain"/>
    <property type="match status" value="1"/>
</dbReference>
<dbReference type="GO" id="GO:0050660">
    <property type="term" value="F:flavin adenine dinucleotide binding"/>
    <property type="evidence" value="ECO:0007669"/>
    <property type="project" value="InterPro"/>
</dbReference>
<comment type="similarity">
    <text evidence="3">Belongs to the acyl-CoA dehydrogenase family.</text>
</comment>
<evidence type="ECO:0000259" key="11">
    <source>
        <dbReference type="Pfam" id="PF02770"/>
    </source>
</evidence>
<evidence type="ECO:0000256" key="1">
    <source>
        <dbReference type="ARBA" id="ARBA00001974"/>
    </source>
</evidence>
<dbReference type="Pfam" id="PF02771">
    <property type="entry name" value="Acyl-CoA_dh_N"/>
    <property type="match status" value="1"/>
</dbReference>
<gene>
    <name evidence="13" type="ORF">DEH84_16675</name>
</gene>
<sequence length="384" mass="42326">MTIDCFAAPWMTDEHQMLLDSATRFFTEQWGPRDEAWRAQGMMDRAAWREAGEQGFLCAGIPEEYGGGGGDFGHEAALILAQGVAGLSGFGGSLHSGIVAPYILHYGTEAQKRRWLPRLATGELVGAIAMTEPGTGSDLQGVRTLALREGDTYRINGSKTFITNGQLANLVILVTKTNKDEGAHGVSLMVVETDEVQGFRRGRNLDKLGMEAQDTSELFFDDMVVPKENLLGGTEGQGFFQLMQELPQERLIVALAGVAAMQFAMKETLAYTKERKAFGKPVFSFQNSRFKLAECQAMLLACQAMTDAAVVAHLQGKLGVDRAALLKYYVTEHQFKLADECLQLFGGYGYMREYPIARVWADSRVQRIYGGTNEIMKELASRFL</sequence>
<evidence type="ECO:0000256" key="3">
    <source>
        <dbReference type="ARBA" id="ARBA00009347"/>
    </source>
</evidence>
<comment type="cofactor">
    <cofactor evidence="1">
        <name>FAD</name>
        <dbReference type="ChEBI" id="CHEBI:57692"/>
    </cofactor>
</comment>
<dbReference type="Gene3D" id="1.20.140.10">
    <property type="entry name" value="Butyryl-CoA Dehydrogenase, subunit A, domain 3"/>
    <property type="match status" value="1"/>
</dbReference>
<dbReference type="GO" id="GO:0033539">
    <property type="term" value="P:fatty acid beta-oxidation using acyl-CoA dehydrogenase"/>
    <property type="evidence" value="ECO:0007669"/>
    <property type="project" value="TreeGrafter"/>
</dbReference>
<dbReference type="InterPro" id="IPR013786">
    <property type="entry name" value="AcylCoA_DH/ox_N"/>
</dbReference>
<organism evidence="13 14">
    <name type="scientific">Aquabacterium olei</name>
    <dbReference type="NCBI Taxonomy" id="1296669"/>
    <lineage>
        <taxon>Bacteria</taxon>
        <taxon>Pseudomonadati</taxon>
        <taxon>Pseudomonadota</taxon>
        <taxon>Betaproteobacteria</taxon>
        <taxon>Burkholderiales</taxon>
        <taxon>Aquabacterium</taxon>
    </lineage>
</organism>
<dbReference type="RefSeq" id="WP_109037968.1">
    <property type="nucleotide sequence ID" value="NZ_CP029210.1"/>
</dbReference>
<dbReference type="SUPFAM" id="SSF47203">
    <property type="entry name" value="Acyl-CoA dehydrogenase C-terminal domain-like"/>
    <property type="match status" value="1"/>
</dbReference>
<evidence type="ECO:0000256" key="5">
    <source>
        <dbReference type="ARBA" id="ARBA00022827"/>
    </source>
</evidence>
<dbReference type="EMBL" id="CP029210">
    <property type="protein sequence ID" value="AWI54871.1"/>
    <property type="molecule type" value="Genomic_DNA"/>
</dbReference>
<evidence type="ECO:0000313" key="13">
    <source>
        <dbReference type="EMBL" id="AWI54871.1"/>
    </source>
</evidence>
<dbReference type="FunFam" id="2.40.110.10:FF:000002">
    <property type="entry name" value="Acyl-CoA dehydrogenase fadE12"/>
    <property type="match status" value="1"/>
</dbReference>
<evidence type="ECO:0000259" key="10">
    <source>
        <dbReference type="Pfam" id="PF00441"/>
    </source>
</evidence>
<dbReference type="OrthoDB" id="9770681at2"/>
<evidence type="ECO:0000256" key="6">
    <source>
        <dbReference type="ARBA" id="ARBA00023002"/>
    </source>
</evidence>
<dbReference type="Pfam" id="PF00441">
    <property type="entry name" value="Acyl-CoA_dh_1"/>
    <property type="match status" value="1"/>
</dbReference>
<evidence type="ECO:0000259" key="12">
    <source>
        <dbReference type="Pfam" id="PF02771"/>
    </source>
</evidence>
<name>A0A2U8FUX0_9BURK</name>